<dbReference type="Proteomes" id="UP001231189">
    <property type="component" value="Unassembled WGS sequence"/>
</dbReference>
<accession>A0AAD8UWX0</accession>
<keyword evidence="1" id="KW-0805">Transcription regulation</keyword>
<keyword evidence="1" id="KW-0539">Nucleus</keyword>
<name>A0AAD8UWX0_LOLMU</name>
<evidence type="ECO:0000313" key="4">
    <source>
        <dbReference type="EMBL" id="KAK1553517.1"/>
    </source>
</evidence>
<dbReference type="InterPro" id="IPR005175">
    <property type="entry name" value="PPC_dom"/>
</dbReference>
<dbReference type="EMBL" id="JAUUTY010001669">
    <property type="protein sequence ID" value="KAK1553517.1"/>
    <property type="molecule type" value="Genomic_DNA"/>
</dbReference>
<dbReference type="PANTHER" id="PTHR31500:SF20">
    <property type="entry name" value="AT-HOOK MOTIF NUCLEAR-LOCALIZED PROTEIN"/>
    <property type="match status" value="1"/>
</dbReference>
<dbReference type="AlphaFoldDB" id="A0AAD8UWX0"/>
<comment type="caution">
    <text evidence="4">The sequence shown here is derived from an EMBL/GenBank/DDBJ whole genome shotgun (WGS) entry which is preliminary data.</text>
</comment>
<keyword evidence="1" id="KW-0804">Transcription</keyword>
<proteinExistence type="predicted"/>
<evidence type="ECO:0000256" key="1">
    <source>
        <dbReference type="RuleBase" id="RU367031"/>
    </source>
</evidence>
<dbReference type="Pfam" id="PF03479">
    <property type="entry name" value="PCC"/>
    <property type="match status" value="1"/>
</dbReference>
<keyword evidence="1" id="KW-0238">DNA-binding</keyword>
<feature type="compositionally biased region" description="Pro residues" evidence="2">
    <location>
        <begin position="67"/>
        <end position="80"/>
    </location>
</feature>
<feature type="region of interest" description="Disordered" evidence="2">
    <location>
        <begin position="226"/>
        <end position="251"/>
    </location>
</feature>
<feature type="domain" description="PPC" evidence="3">
    <location>
        <begin position="89"/>
        <end position="220"/>
    </location>
</feature>
<gene>
    <name evidence="4" type="ORF">QYE76_018892</name>
</gene>
<dbReference type="GO" id="GO:0005634">
    <property type="term" value="C:nucleus"/>
    <property type="evidence" value="ECO:0007669"/>
    <property type="project" value="UniProtKB-SubCell"/>
</dbReference>
<reference evidence="4" key="1">
    <citation type="submission" date="2023-07" db="EMBL/GenBank/DDBJ databases">
        <title>A chromosome-level genome assembly of Lolium multiflorum.</title>
        <authorList>
            <person name="Chen Y."/>
            <person name="Copetti D."/>
            <person name="Kolliker R."/>
            <person name="Studer B."/>
        </authorList>
    </citation>
    <scope>NUCLEOTIDE SEQUENCE</scope>
    <source>
        <strain evidence="4">02402/16</strain>
        <tissue evidence="4">Leaf</tissue>
    </source>
</reference>
<dbReference type="Gene3D" id="3.30.1330.80">
    <property type="entry name" value="Hypothetical protein, similar to alpha- acetolactate decarboxylase, domain 2"/>
    <property type="match status" value="1"/>
</dbReference>
<dbReference type="PROSITE" id="PS51742">
    <property type="entry name" value="PPC"/>
    <property type="match status" value="1"/>
</dbReference>
<protein>
    <recommendedName>
        <fullName evidence="1">AT-hook motif nuclear-localized protein</fullName>
    </recommendedName>
</protein>
<comment type="subcellular location">
    <subcellularLocation>
        <location evidence="1">Nucleus</location>
    </subcellularLocation>
</comment>
<evidence type="ECO:0000313" key="5">
    <source>
        <dbReference type="Proteomes" id="UP001231189"/>
    </source>
</evidence>
<evidence type="ECO:0000256" key="2">
    <source>
        <dbReference type="SAM" id="MobiDB-lite"/>
    </source>
</evidence>
<sequence>MEAPTGLHKLRGPSPIVWAMRTRVAPPPRLAEPIPRPVYPPPPPPQAPLPPPTEKRRRGRPRKCDSLPPPPGFAPLPAAPNPAQGKGKLDGLQPHVLTISSGEDIISKVVAVSQLTSKAICILSALGAVKEAFLLQPSGVVLNHKGPLEIIRLSGSILTPNDQRCLRVTLASVNSFVISGIIAGPLVAATPVQAILGSFHNVAFWPNNAPTVVVASVPNTQGSVVNSSTLPNKGSNPESAPCTPVEQNGSSEIDVKPSLEMLIPGYAACTSAQPNISSEIDIKPSVVVDNSTGGTFASQGDTEVHVLDS</sequence>
<feature type="region of interest" description="Disordered" evidence="2">
    <location>
        <begin position="27"/>
        <end position="90"/>
    </location>
</feature>
<dbReference type="GO" id="GO:0003680">
    <property type="term" value="F:minor groove of adenine-thymine-rich DNA binding"/>
    <property type="evidence" value="ECO:0007669"/>
    <property type="project" value="UniProtKB-UniRule"/>
</dbReference>
<dbReference type="SUPFAM" id="SSF117856">
    <property type="entry name" value="AF0104/ALDC/Ptd012-like"/>
    <property type="match status" value="1"/>
</dbReference>
<dbReference type="InterPro" id="IPR039605">
    <property type="entry name" value="AHL"/>
</dbReference>
<organism evidence="4 5">
    <name type="scientific">Lolium multiflorum</name>
    <name type="common">Italian ryegrass</name>
    <name type="synonym">Lolium perenne subsp. multiflorum</name>
    <dbReference type="NCBI Taxonomy" id="4521"/>
    <lineage>
        <taxon>Eukaryota</taxon>
        <taxon>Viridiplantae</taxon>
        <taxon>Streptophyta</taxon>
        <taxon>Embryophyta</taxon>
        <taxon>Tracheophyta</taxon>
        <taxon>Spermatophyta</taxon>
        <taxon>Magnoliopsida</taxon>
        <taxon>Liliopsida</taxon>
        <taxon>Poales</taxon>
        <taxon>Poaceae</taxon>
        <taxon>BOP clade</taxon>
        <taxon>Pooideae</taxon>
        <taxon>Poodae</taxon>
        <taxon>Poeae</taxon>
        <taxon>Poeae Chloroplast Group 2 (Poeae type)</taxon>
        <taxon>Loliodinae</taxon>
        <taxon>Loliinae</taxon>
        <taxon>Lolium</taxon>
    </lineage>
</organism>
<feature type="compositionally biased region" description="Pro residues" evidence="2">
    <location>
        <begin position="27"/>
        <end position="52"/>
    </location>
</feature>
<comment type="domain">
    <text evidence="1">The PPC domain mediates interactions between AHL proteins.</text>
</comment>
<dbReference type="CDD" id="cd11378">
    <property type="entry name" value="DUF296"/>
    <property type="match status" value="1"/>
</dbReference>
<comment type="function">
    <text evidence="1">Transcription factor that specifically binds AT-rich DNA sequences related to the nuclear matrix attachment regions (MARs).</text>
</comment>
<evidence type="ECO:0000259" key="3">
    <source>
        <dbReference type="PROSITE" id="PS51742"/>
    </source>
</evidence>
<keyword evidence="5" id="KW-1185">Reference proteome</keyword>
<feature type="compositionally biased region" description="Polar residues" evidence="2">
    <location>
        <begin position="226"/>
        <end position="238"/>
    </location>
</feature>
<dbReference type="PANTHER" id="PTHR31500">
    <property type="entry name" value="AT-HOOK MOTIF NUCLEAR-LOCALIZED PROTEIN 9"/>
    <property type="match status" value="1"/>
</dbReference>